<dbReference type="PIRSF" id="PIRSF008502">
    <property type="entry name" value="UCP008502"/>
    <property type="match status" value="1"/>
</dbReference>
<protein>
    <recommendedName>
        <fullName evidence="3">DUF1697 domain-containing protein</fullName>
    </recommendedName>
</protein>
<dbReference type="STRING" id="450851.PHZ_c1026"/>
<evidence type="ECO:0000313" key="2">
    <source>
        <dbReference type="Proteomes" id="UP000001868"/>
    </source>
</evidence>
<dbReference type="Gene3D" id="3.30.70.1280">
    <property type="entry name" value="SP0830-like domains"/>
    <property type="match status" value="1"/>
</dbReference>
<proteinExistence type="predicted"/>
<dbReference type="InterPro" id="IPR012545">
    <property type="entry name" value="DUF1697"/>
</dbReference>
<dbReference type="PANTHER" id="PTHR36439">
    <property type="entry name" value="BLL4334 PROTEIN"/>
    <property type="match status" value="1"/>
</dbReference>
<dbReference type="AlphaFoldDB" id="B4RHI0"/>
<dbReference type="eggNOG" id="COG3797">
    <property type="taxonomic scope" value="Bacteria"/>
</dbReference>
<dbReference type="RefSeq" id="WP_012521586.1">
    <property type="nucleotide sequence ID" value="NC_011144.1"/>
</dbReference>
<keyword evidence="2" id="KW-1185">Reference proteome</keyword>
<organism evidence="1 2">
    <name type="scientific">Phenylobacterium zucineum (strain HLK1)</name>
    <dbReference type="NCBI Taxonomy" id="450851"/>
    <lineage>
        <taxon>Bacteria</taxon>
        <taxon>Pseudomonadati</taxon>
        <taxon>Pseudomonadota</taxon>
        <taxon>Alphaproteobacteria</taxon>
        <taxon>Caulobacterales</taxon>
        <taxon>Caulobacteraceae</taxon>
        <taxon>Phenylobacterium</taxon>
    </lineage>
</organism>
<evidence type="ECO:0000313" key="1">
    <source>
        <dbReference type="EMBL" id="ACG77440.1"/>
    </source>
</evidence>
<sequence>MRPLAVLLRAVNVGGRTLKMDEWRALLAAEGFEEPETLLASGNAVVISAEPAAAVEDKVAAALQRELGLAAEAFVRDLGQLEATIAANPFADFAQESPSKLMAVFLKGEAPQDLSPLERYATMGERFAPGPGCLYIAYPEGAGRSKLANAKPPGGPGTARNWNTVRRLAERLAQLAR</sequence>
<dbReference type="HOGENOM" id="CLU_106303_2_0_5"/>
<accession>B4RHI0</accession>
<dbReference type="KEGG" id="pzu:PHZ_c1026"/>
<dbReference type="OrthoDB" id="9806494at2"/>
<dbReference type="Pfam" id="PF08002">
    <property type="entry name" value="DUF1697"/>
    <property type="match status" value="1"/>
</dbReference>
<name>B4RHI0_PHEZH</name>
<evidence type="ECO:0008006" key="3">
    <source>
        <dbReference type="Google" id="ProtNLM"/>
    </source>
</evidence>
<gene>
    <name evidence="1" type="ordered locus">PHZ_c1026</name>
</gene>
<dbReference type="Proteomes" id="UP000001868">
    <property type="component" value="Chromosome"/>
</dbReference>
<dbReference type="SUPFAM" id="SSF160379">
    <property type="entry name" value="SP0830-like"/>
    <property type="match status" value="1"/>
</dbReference>
<dbReference type="EMBL" id="CP000747">
    <property type="protein sequence ID" value="ACG77440.1"/>
    <property type="molecule type" value="Genomic_DNA"/>
</dbReference>
<reference evidence="1 2" key="1">
    <citation type="journal article" date="2008" name="BMC Genomics">
        <title>Complete genome of Phenylobacterium zucineum - a novel facultative intracellular bacterium isolated from human erythroleukemia cell line K562.</title>
        <authorList>
            <person name="Luo Y."/>
            <person name="Xu X."/>
            <person name="Ding Z."/>
            <person name="Liu Z."/>
            <person name="Zhang B."/>
            <person name="Yan Z."/>
            <person name="Sun J."/>
            <person name="Hu S."/>
            <person name="Hu X."/>
        </authorList>
    </citation>
    <scope>NUCLEOTIDE SEQUENCE [LARGE SCALE GENOMIC DNA]</scope>
    <source>
        <strain evidence="1 2">HLK1</strain>
    </source>
</reference>
<dbReference type="PANTHER" id="PTHR36439:SF1">
    <property type="entry name" value="DUF1697 DOMAIN-CONTAINING PROTEIN"/>
    <property type="match status" value="1"/>
</dbReference>